<proteinExistence type="predicted"/>
<comment type="caution">
    <text evidence="3">The sequence shown here is derived from an EMBL/GenBank/DDBJ whole genome shotgun (WGS) entry which is preliminary data.</text>
</comment>
<evidence type="ECO:0000256" key="2">
    <source>
        <dbReference type="SAM" id="SignalP"/>
    </source>
</evidence>
<evidence type="ECO:0000256" key="1">
    <source>
        <dbReference type="SAM" id="MobiDB-lite"/>
    </source>
</evidence>
<accession>A0A6V7V4C2</accession>
<keyword evidence="2" id="KW-0732">Signal</keyword>
<sequence>MSLKNYSLIIYLIIFIINNLTYSTPNNSDNSLESDYYSLNEDCSSSNSSLNELKNKKVGRGGGGKRKLDDFIQNNSKKMHYQKYVKKYIDEIYEIQNYFFPNENFKKEYKKYLNPKSQKEIMEYFVKKNSKMGKALIKYKKNPNKNIDNIEEPIFQGFCVLFLFGGIRADNIARHFKLQFVKVSTILHKRKVNLKQR</sequence>
<dbReference type="Proteomes" id="UP000580250">
    <property type="component" value="Unassembled WGS sequence"/>
</dbReference>
<dbReference type="EMBL" id="CAJEWN010000156">
    <property type="protein sequence ID" value="CAD2169627.1"/>
    <property type="molecule type" value="Genomic_DNA"/>
</dbReference>
<reference evidence="3 4" key="1">
    <citation type="submission" date="2020-08" db="EMBL/GenBank/DDBJ databases">
        <authorList>
            <person name="Koutsovoulos G."/>
            <person name="Danchin GJ E."/>
        </authorList>
    </citation>
    <scope>NUCLEOTIDE SEQUENCE [LARGE SCALE GENOMIC DNA]</scope>
</reference>
<dbReference type="AlphaFoldDB" id="A0A6V7V4C2"/>
<name>A0A6V7V4C2_MELEN</name>
<feature type="chain" id="PRO_5027842192" evidence="2">
    <location>
        <begin position="24"/>
        <end position="197"/>
    </location>
</feature>
<evidence type="ECO:0000313" key="4">
    <source>
        <dbReference type="Proteomes" id="UP000580250"/>
    </source>
</evidence>
<feature type="signal peptide" evidence="2">
    <location>
        <begin position="1"/>
        <end position="23"/>
    </location>
</feature>
<gene>
    <name evidence="3" type="ORF">MENT_LOCUS20968</name>
</gene>
<feature type="region of interest" description="Disordered" evidence="1">
    <location>
        <begin position="45"/>
        <end position="64"/>
    </location>
</feature>
<protein>
    <submittedName>
        <fullName evidence="3">Uncharacterized protein</fullName>
    </submittedName>
</protein>
<evidence type="ECO:0000313" key="3">
    <source>
        <dbReference type="EMBL" id="CAD2169627.1"/>
    </source>
</evidence>
<organism evidence="3 4">
    <name type="scientific">Meloidogyne enterolobii</name>
    <name type="common">Root-knot nematode worm</name>
    <name type="synonym">Meloidogyne mayaguensis</name>
    <dbReference type="NCBI Taxonomy" id="390850"/>
    <lineage>
        <taxon>Eukaryota</taxon>
        <taxon>Metazoa</taxon>
        <taxon>Ecdysozoa</taxon>
        <taxon>Nematoda</taxon>
        <taxon>Chromadorea</taxon>
        <taxon>Rhabditida</taxon>
        <taxon>Tylenchina</taxon>
        <taxon>Tylenchomorpha</taxon>
        <taxon>Tylenchoidea</taxon>
        <taxon>Meloidogynidae</taxon>
        <taxon>Meloidogyninae</taxon>
        <taxon>Meloidogyne</taxon>
    </lineage>
</organism>